<evidence type="ECO:0000313" key="3">
    <source>
        <dbReference type="Proteomes" id="UP000216107"/>
    </source>
</evidence>
<dbReference type="Proteomes" id="UP000623509">
    <property type="component" value="Unassembled WGS sequence"/>
</dbReference>
<proteinExistence type="predicted"/>
<protein>
    <submittedName>
        <fullName evidence="1">DUF1631 domain-containing protein</fullName>
    </submittedName>
</protein>
<accession>A0A272EWK1</accession>
<organism evidence="2 3">
    <name type="scientific">Candidatus Dactylopiibacterium carminicum</name>
    <dbReference type="NCBI Taxonomy" id="857335"/>
    <lineage>
        <taxon>Bacteria</taxon>
        <taxon>Pseudomonadati</taxon>
        <taxon>Pseudomonadota</taxon>
        <taxon>Betaproteobacteria</taxon>
        <taxon>Rhodocyclales</taxon>
        <taxon>Rhodocyclaceae</taxon>
        <taxon>Candidatus Dactylopiibacterium</taxon>
    </lineage>
</organism>
<reference evidence="2 3" key="2">
    <citation type="submission" date="2017-07" db="EMBL/GenBank/DDBJ databases">
        <title>Candidatus Dactylopiibacterium carminicum, a nitrogen-fixing symbiont of the cochineal insect Dactylopius coccus and Dactylopius opuntiae (Hemiptera: Coccoidea: Dactylopiidae).</title>
        <authorList>
            <person name="Vera A."/>
        </authorList>
    </citation>
    <scope>NUCLEOTIDE SEQUENCE [LARGE SCALE GENOMIC DNA]</scope>
    <source>
        <strain evidence="2 3">NFDCM</strain>
    </source>
</reference>
<gene>
    <name evidence="1" type="ORF">BGI27_04920</name>
    <name evidence="2" type="ORF">CGU29_04020</name>
</gene>
<sequence length="641" mass="70388">MTVAETLIAQARERFAAALCDILRSSGYRMPEVQEVMARQAAQAFDELAGLRSKAEYTRLRSLTASRISLVHPEDMDLTVQLINLSSAINDTCEHTLGRLHLLFMTLLEQSSAAPEQLPVGTDAICAALRGLLDSDVLDPALRPGLPERIETPMQALLPDFYSELLSMLQTEGVTTQRASVRRAQEDAATCPTDGALARLQAQLQQRHGGAPAVTIPMDPTLLAGIIDQVYAWLARQQQEAAASSSPARTRLGELGKLLPPERTTLLEALEDCFDTLRDDATLPATIRPALERLRLPTVKAALREPNCLGEKLHPVLRLLEVALRLARTLPLDVAAGHPVCQALIEASLRVQRDYGNHSAIFEETALHLEVLEQDRIGAVNERTLKLRPLAEREARREHSRTRAARAIRALCASQPPLPVSDFLENVWVRVLAAIQLRNGEKSPQWHAALTTANKLVDSVQPRADVAERRQLAAGLPALIAELRAGLEAIGAPPTLRETVFTRFADLHTATLRGQQPVLEKYQPLQVSSEARVQTVSEIPGLYVVRLPPASEMETDEPEWVGSLQPGEWFCLTLPGQGQQAFCLAWQDGNPRLLLAATPDGLSLLAPMRWLLEQARAEQARRLSLEALFEQTAAQALARGL</sequence>
<dbReference type="OrthoDB" id="6188167at2"/>
<reference evidence="1 4" key="1">
    <citation type="submission" date="2016-08" db="EMBL/GenBank/DDBJ databases">
        <title>Candidatus Dactylopiibacterium carminicum genome sequence.</title>
        <authorList>
            <person name="Ramirez-Puebla S.T."/>
            <person name="Ormeno-Orrillo E."/>
            <person name="Vera-Ponce De Leon A."/>
            <person name="Luis L."/>
            <person name="Sanchez-Flores A."/>
            <person name="Monica R."/>
            <person name="Martinez-Romero E."/>
        </authorList>
    </citation>
    <scope>NUCLEOTIDE SEQUENCE [LARGE SCALE GENOMIC DNA]</scope>
    <source>
        <strain evidence="1">END1</strain>
    </source>
</reference>
<dbReference type="InterPro" id="IPR012434">
    <property type="entry name" value="DUF1631"/>
</dbReference>
<evidence type="ECO:0000313" key="4">
    <source>
        <dbReference type="Proteomes" id="UP000623509"/>
    </source>
</evidence>
<evidence type="ECO:0000313" key="1">
    <source>
        <dbReference type="EMBL" id="KAF7599938.1"/>
    </source>
</evidence>
<keyword evidence="4" id="KW-1185">Reference proteome</keyword>
<dbReference type="EMBL" id="NMRN01000007">
    <property type="protein sequence ID" value="PAS94482.1"/>
    <property type="molecule type" value="Genomic_DNA"/>
</dbReference>
<dbReference type="EMBL" id="MDUX01000011">
    <property type="protein sequence ID" value="KAF7599938.1"/>
    <property type="molecule type" value="Genomic_DNA"/>
</dbReference>
<dbReference type="Proteomes" id="UP000216107">
    <property type="component" value="Unassembled WGS sequence"/>
</dbReference>
<evidence type="ECO:0000313" key="2">
    <source>
        <dbReference type="EMBL" id="PAS94482.1"/>
    </source>
</evidence>
<dbReference type="AlphaFoldDB" id="A0A272EWK1"/>
<name>A0A272EWK1_9RHOO</name>
<dbReference type="Pfam" id="PF07793">
    <property type="entry name" value="DUF1631"/>
    <property type="match status" value="1"/>
</dbReference>
<dbReference type="RefSeq" id="WP_095523800.1">
    <property type="nucleotide sequence ID" value="NZ_MDUX01000011.1"/>
</dbReference>
<comment type="caution">
    <text evidence="2">The sequence shown here is derived from an EMBL/GenBank/DDBJ whole genome shotgun (WGS) entry which is preliminary data.</text>
</comment>